<proteinExistence type="predicted"/>
<comment type="subcellular location">
    <subcellularLocation>
        <location evidence="1">Cytoplasm</location>
    </subcellularLocation>
</comment>
<dbReference type="InterPro" id="IPR017907">
    <property type="entry name" value="Znf_RING_CS"/>
</dbReference>
<evidence type="ECO:0000256" key="7">
    <source>
        <dbReference type="PROSITE-ProRule" id="PRU00175"/>
    </source>
</evidence>
<dbReference type="Pfam" id="PF20173">
    <property type="entry name" value="ZnF_RZ-type"/>
    <property type="match status" value="1"/>
</dbReference>
<keyword evidence="5" id="KW-0862">Zinc</keyword>
<evidence type="ECO:0000256" key="1">
    <source>
        <dbReference type="ARBA" id="ARBA00004496"/>
    </source>
</evidence>
<dbReference type="EMBL" id="JAODUP010000024">
    <property type="protein sequence ID" value="KAK2167790.1"/>
    <property type="molecule type" value="Genomic_DNA"/>
</dbReference>
<evidence type="ECO:0000256" key="6">
    <source>
        <dbReference type="ARBA" id="ARBA00022859"/>
    </source>
</evidence>
<organism evidence="11 12">
    <name type="scientific">Paralvinella palmiformis</name>
    <dbReference type="NCBI Taxonomy" id="53620"/>
    <lineage>
        <taxon>Eukaryota</taxon>
        <taxon>Metazoa</taxon>
        <taxon>Spiralia</taxon>
        <taxon>Lophotrochozoa</taxon>
        <taxon>Annelida</taxon>
        <taxon>Polychaeta</taxon>
        <taxon>Sedentaria</taxon>
        <taxon>Canalipalpata</taxon>
        <taxon>Terebellida</taxon>
        <taxon>Terebelliformia</taxon>
        <taxon>Alvinellidae</taxon>
        <taxon>Paralvinella</taxon>
    </lineage>
</organism>
<dbReference type="Proteomes" id="UP001208570">
    <property type="component" value="Unassembled WGS sequence"/>
</dbReference>
<feature type="region of interest" description="Disordered" evidence="8">
    <location>
        <begin position="1073"/>
        <end position="1092"/>
    </location>
</feature>
<dbReference type="InterPro" id="IPR001841">
    <property type="entry name" value="Znf_RING"/>
</dbReference>
<dbReference type="PROSITE" id="PS00518">
    <property type="entry name" value="ZF_RING_1"/>
    <property type="match status" value="1"/>
</dbReference>
<keyword evidence="4 7" id="KW-0863">Zinc-finger</keyword>
<dbReference type="InterPro" id="IPR013083">
    <property type="entry name" value="Znf_RING/FYVE/PHD"/>
</dbReference>
<dbReference type="SUPFAM" id="SSF57850">
    <property type="entry name" value="RING/U-box"/>
    <property type="match status" value="1"/>
</dbReference>
<evidence type="ECO:0008006" key="13">
    <source>
        <dbReference type="Google" id="ProtNLM"/>
    </source>
</evidence>
<dbReference type="GO" id="GO:0008270">
    <property type="term" value="F:zinc ion binding"/>
    <property type="evidence" value="ECO:0007669"/>
    <property type="project" value="UniProtKB-KW"/>
</dbReference>
<evidence type="ECO:0000259" key="10">
    <source>
        <dbReference type="PROSITE" id="PS51981"/>
    </source>
</evidence>
<evidence type="ECO:0000259" key="9">
    <source>
        <dbReference type="PROSITE" id="PS50089"/>
    </source>
</evidence>
<dbReference type="PANTHER" id="PTHR22605">
    <property type="entry name" value="RZ-TYPE DOMAIN-CONTAINING PROTEIN"/>
    <property type="match status" value="1"/>
</dbReference>
<evidence type="ECO:0000256" key="3">
    <source>
        <dbReference type="ARBA" id="ARBA00022723"/>
    </source>
</evidence>
<evidence type="ECO:0000256" key="8">
    <source>
        <dbReference type="SAM" id="MobiDB-lite"/>
    </source>
</evidence>
<sequence length="4544" mass="522012">MHDLDHEMCSQLESDLQAFIYHMCNMDQKLVILAIPMYHLLSGQFKPGEPLKYSDQHDTAAWWGTLKIEKAIYFLNYRITVRDTEQYIDYLWPAFSQDPLLERTLMAIITCRHLLDEYIDIFSPEVILANIYADIKLLHDVYLNLPVLMQYIQKKLDFDRTYCEKQNDEKMKEKMYQTSQLQTKITFDVLKELVPHCQCTTKLEVFTCVVKVLSNIVGSIVLTGSTQEMNKDIEHTLSELQQIVLKWINQINLERNDLAKGLKVFSALLEMSFGTERVNKIWQDNIIAILHDRHMDLDLKTWLGYYTKKDADEYHTLIHDFSTDEAIKATENLCKNNKAMMSLIRTCTSSEKTQMKDLLEKVFSHLWPGHDTDDAVLNIILTLPAFVSYLHIYREQNHTCYMDLLGDDIMRNIQNAIRVFKEMTCKLMEGRVSVKMLMSLTRHKSSMLEIQDILDQIDKKTDREVKNHQNLEDVITFNENLLIEFRNQKKVIGQFVEVCQSLGTDAAHLKIKLDTDELNLQMVEICHQPNCNEQILQNHPELTYFEIDKNMLQCAEGLSNFEVSRTFDKIWEECVQKAKKQNTFSNIQDVVDQIWQPAQVEFRDLFERLKTGEITLSEVKKYFGIDEENQKLKAEFENICQAFQEPDTWVMRCTEQVKQYLSYSQCSSGAVAMRRLISQLELQGNYDKLNDILSLTDTPPDQKLKIFNQEYIQTIRSVLVIDSKKEKCLDAFLQCQELVEWLKTSLEGTNQVKVLVDLAMITAHGQGDMEVKKVKCLHAAVTGYAPLIYELEENADFDRLLHLCDSVWRCLESDPKLPVKLIDTQNNLEWLKKVKDSKGSVEINAFAQVEKINREGIYIIGNIDAANTKTCEDNFELVIPSKLGQGENPEKYTCQQLIDLQSRLMLIAGKAVEGKEQVDRFVEILDGVTRMAYAYLALHSAGCVIFKNWKASLYCDPERKINAQIEFGLSDRVMSGYLKEGDIRHQIVVICEFLDCCHDDWNKHKMNMREKYPVLNYFTTEQLVTLSKNLVVLCKADEQVPNTMYHLLNPVNQHCTLHSLKQAVAHVFQETERPSSESSSMNDFHSVCSDSDSDDEIEETQQRNDEFFAELTACGYSKKLALEALEEFGPEQLQEAVTWCMTRDEESSQSEKDMDQDVGESASSYLDTTIQHSLGKQLKQLWNKYIDATSMSVSEFLSIEHLGSMLTYLNGQTLQVILSIYAYGDGKNKPLPQRDEVLLCSCDTTTEQSGRLYCLADVGELNYDVAQKSETLFDEYCTNHRGIHVAVICTQETEHHAHVANCLEQYKVSYPSLYDLNEIRNYLKAHFTNKHQNAASSVDPDCCVVRMVKSYRAGVGKSLRVHRLQERLRQKQKQTKDLCVAIPIQRRRVNLSVIMERFSQFTSEPNQHITRIFHIDLAHEVIEGVDCFLFNLLILGSIMDKHGTVWHRSDADLYIVETMPLLQKEVSGQGEDESVIYQHRILHLLPSLTCWSPEECLFILIEDENAMLDHHPEWHRDDNDQLIDTKIFHSESLQRPYQYLKRYSEGKSLNTVNPGIPEDEPADCLKVLIRYCGISDPSWAELNHFVQFLNVQLCDCEHSDFCQVPGLEQDLPDFKQFVVKFMISMSRVAKHDLVQYILKRRWESSPHPYVFFNVDPQSEYRHSMTFLGFNVNRQGDIIDFRTEQILDSNVITPILQQGLKVNHVQLNEDFDQLPRDQKIYRLCLVMGIDMPYDPDPTYELTTDNVQKILAIHMRFRCRIPVVVMGETGCGKTRLVKFMCDLQKPPGAVIQNLILMKVHGGTTEEAVKHKVESSLKLARENKRKFRDVDTVLFFDEANTTDAVGLLKEIMCDHRMMGEPLENDTGLKFVVACNPYRKHSEKIIKKLEQAGLGYHVKGEETKEKLGNIPMRQLVYRVHALPQSMLPLVWDFGQLATDVEQLYIRQIVQRYIDSGELPSENGMAVAVSSVLASSQEFMKLQEDECSFVSLRDADRVLKVMAWFNKQKEHIYPLMNDKYSKMDDEIKEDEMINDVTRMLILALGVCYHASLDKRNEYREYISQKFQLPLVLPKGCTTIANEINCCQEVFIDQIKLDNNIARNQALKENLFMMIICIELRIPLFLVGKPGSSKSLAKTIVDNVMQGNAAHCELFRHLKQVHMISFQCSPLSTPEGIVATFQQCAQLQHEKDLERYVATVVLDEVGLAEDSPLMPLKSLHPLLEDGCIEEEQPEAYKKVACVAISNWALDPAKMNRGIHVHRGVPDVNELEESAKGICSTIKTVRCIIESKIGPLAEGYLKVCEKAIKQKREFFGLRDFYSLIKMIYGFAERSHKKPTWHQLKHAILRNFGGLENIDPVAEFEATMHGIDKGSQRGKDDPLCSPAAMIKANLCGDGQSTESRYLLILTENYAALNIMQQELLDNDKTTIIFGSSFPKDQEYTQVCRNINRIKVCMETGRTVVLLNLDNLYESLYDALNQYYVKLGDARFVDLGLGTQRVKCEVHKDFKLVVVAEKQAVYNKFPIPLINRLEKHLLTVTNVLTKNQKQILEKLDDWVHKFANSTKSCMRSPRVEDVFIGYHADTSATVVLYVCNILKQENGDEMWTAEVFERSQDLLLQCATPDAVMRLKHTHLAPLSEAYADRYYNHQKHDSLVELLEQEVSQKDHTDYGVFLQVTTHSKLLSSSEVLEIGVQLDFDYRNIKLVSIHAFDTEHQFSKMLKKCLSNATLSDQASLLLIQCESGDRCGNLIACTRYIILDELAQTVRRTSVIHVVLVVQLSLMNRGNFIGFQGGHWICYHIDDLHSKQKLLPPVLALSKTPLAKLFKEALQQKKLPVIAKERRVQDEPCILKSNTDEDTIEQEMVTASLETAPEYMIDMCSQLQNLRLEDVEQRLDVGDVPVNNCLNIDSLIYKCIHTAASMVRDYEPDTPRKVKRISTLLKLFEVKKDDPGKDVTGASLTILDVVNIRIYLLLEDKEKVTIGDTNSWLHLEAASLAAVKKAGTFSDLQTLTTRSYGRDLREFWVETSACSKIPFSGRLPFSWIIYSYVNLLVYQSTSGQAKEDPEQMVQHLLLKSPIGHLLDWAYRSGNENDLIKRYLHDFVYMVYKPQSKDPEAEIKVITKCIRCAFVEDHTNERDQTEEGEHETGQPSDVVTLTIPAIHLSFNRIQRRIHMCAEALQVWPEAISKFDAATNNDLLTLFKLEREMTLDVGLLYLLLTDLRIGRDFDNDKKYKMCRVNWLEKVERFHPVIERIFNNMEEIVDHGKCGPISVTYYEKCRQMLGDTADLKTETSLAAVEKFLKTCNILATSIYFKKKRCGHCGEIVDSPVSLICEHYICLKCVIELKELNSRICPECKTSFPADLDHKPPPYIEKEFEEHNQYKQRCNAFFMDLVSRLCFCGTIPPEKVVIKKLMAYVICEHKMAAGGEQVKKTGHLALFKESIDPTPVVRSFLLQLLLKSNTDDVHECLSDYFDSHKSLMADRQQLLEFCLLCIYCLEDHFFNYAKMHTRTENKQQQRIEYIRNLLESSIQPLTSDKFSFRKLEAIAGVRFALGEVATLLHAKYVDAKRVGITGCSIHRLCRITQEVCMHNSPDELSKTSSYLMKKIFSQFGQPALQKLSKQQNIQWIIPESARDNEEIRPDIYAALGQEYIDIRELISEVLLGKDVEKLGEQLETQKQESEFIVVERNLLLSLYREITTGLIKSEALRPDAMIVASIGKLFSGEYKISHQDLLGRILTNRLSGQCSHLKFSTNQDDEHTKLLELLLHYWIVMNTERVNTLLGPLWLLINEPQNMKEAYLPTMPEDHFEEVRAALMNARGDTYKEDSDLTFWKCPNGHPYEIGNCGRPVAGGGVCPECGAAIGGSDFHVAVQGNEEIVEKKNSTASGHILGQADQRTSIPIPERLNPLTNSMLRIMVHMSMYLGANMNSQSICELVHPQIDPNALPEFLWQHLRIDLKVIGTALGRNREDSALLIHLLLDRMIANSVQRRKANNTLRKLVKRKEWEMQFTKQYVTPVLENLEEMLSNANQKLVMDKRLGNNVLLRVLYEVSQQRTVEETDLDLIQEESSVWSLRSRVTVEQLTQTFQKSTKQQACQGTKIDYKYYWELLELFLQEEHHLRLLRHLPNILQLQQILSQKIHLNMERSEAMKMTIGEFRDQHIDGHLHEAFEEMVKSFGEAWYQLRGEMGTFAVKGSTVQAEYCERIVDDQTVLAMLLPNLRGQGLCAVALVHRLVQIHNDFMENYLRITKQSTLVFISSHNITQCHVVSYDLERDLIPVILANCNYTLTPGHGLSVGYDFKGLSKQIEERFIRGRPQILPQVNLIVYREEYTDASVFTQLQAKITQEPIDILMQQQICKELRHLTEFNDSLAMLDVVLRFLTTVGGSENVTLQEYVIEVLRMDCGGLGKAAQKCTLCHTQSLWLLLSHERAKLLCAAEQDAFDMIPSAYHEDLGNGATEHMLAYLKHLPQLDRLLPQLFECIMLHVDRNVEDLNAETFVDSKNQPLQYVLDSYLSSHDYADIPSLTDGRFPKGVCLKHCITVWKLAFQSSCEH</sequence>
<dbReference type="PROSITE" id="PS51981">
    <property type="entry name" value="ZF_RZ"/>
    <property type="match status" value="1"/>
</dbReference>
<dbReference type="GO" id="GO:0002376">
    <property type="term" value="P:immune system process"/>
    <property type="evidence" value="ECO:0007669"/>
    <property type="project" value="UniProtKB-KW"/>
</dbReference>
<keyword evidence="6" id="KW-0391">Immunity</keyword>
<reference evidence="11" key="1">
    <citation type="journal article" date="2023" name="Mol. Biol. Evol.">
        <title>Third-Generation Sequencing Reveals the Adaptive Role of the Epigenome in Three Deep-Sea Polychaetes.</title>
        <authorList>
            <person name="Perez M."/>
            <person name="Aroh O."/>
            <person name="Sun Y."/>
            <person name="Lan Y."/>
            <person name="Juniper S.K."/>
            <person name="Young C.R."/>
            <person name="Angers B."/>
            <person name="Qian P.Y."/>
        </authorList>
    </citation>
    <scope>NUCLEOTIDE SEQUENCE</scope>
    <source>
        <strain evidence="11">P08H-3</strain>
    </source>
</reference>
<dbReference type="PANTHER" id="PTHR22605:SF16">
    <property type="entry name" value="E3 UBIQUITIN-PROTEIN LIGASE RNF213"/>
    <property type="match status" value="1"/>
</dbReference>
<keyword evidence="3" id="KW-0479">Metal-binding</keyword>
<dbReference type="SUPFAM" id="SSF52540">
    <property type="entry name" value="P-loop containing nucleoside triphosphate hydrolases"/>
    <property type="match status" value="2"/>
</dbReference>
<dbReference type="FunFam" id="3.40.50.300:FF:000491">
    <property type="entry name" value="E3 ubiquitin-protein ligase RNF213"/>
    <property type="match status" value="1"/>
</dbReference>
<dbReference type="GO" id="GO:0016887">
    <property type="term" value="F:ATP hydrolysis activity"/>
    <property type="evidence" value="ECO:0007669"/>
    <property type="project" value="InterPro"/>
</dbReference>
<gene>
    <name evidence="11" type="ORF">LSH36_24g12134</name>
</gene>
<dbReference type="Gene3D" id="3.40.50.300">
    <property type="entry name" value="P-loop containing nucleotide triphosphate hydrolases"/>
    <property type="match status" value="1"/>
</dbReference>
<evidence type="ECO:0000256" key="4">
    <source>
        <dbReference type="ARBA" id="ARBA00022771"/>
    </source>
</evidence>
<dbReference type="CDD" id="cd16449">
    <property type="entry name" value="RING-HC"/>
    <property type="match status" value="1"/>
</dbReference>
<accession>A0AAD9KBU2</accession>
<keyword evidence="2" id="KW-0963">Cytoplasm</keyword>
<evidence type="ECO:0000256" key="5">
    <source>
        <dbReference type="ARBA" id="ARBA00022833"/>
    </source>
</evidence>
<dbReference type="GO" id="GO:0005737">
    <property type="term" value="C:cytoplasm"/>
    <property type="evidence" value="ECO:0007669"/>
    <property type="project" value="UniProtKB-SubCell"/>
</dbReference>
<feature type="domain" description="RING-type" evidence="9">
    <location>
        <begin position="3310"/>
        <end position="3349"/>
    </location>
</feature>
<dbReference type="GO" id="GO:0004842">
    <property type="term" value="F:ubiquitin-protein transferase activity"/>
    <property type="evidence" value="ECO:0007669"/>
    <property type="project" value="InterPro"/>
</dbReference>
<evidence type="ECO:0000313" key="12">
    <source>
        <dbReference type="Proteomes" id="UP001208570"/>
    </source>
</evidence>
<dbReference type="InterPro" id="IPR031248">
    <property type="entry name" value="RNF213"/>
</dbReference>
<evidence type="ECO:0000256" key="2">
    <source>
        <dbReference type="ARBA" id="ARBA00022490"/>
    </source>
</evidence>
<feature type="domain" description="RZ-type" evidence="10">
    <location>
        <begin position="3795"/>
        <end position="3878"/>
    </location>
</feature>
<name>A0AAD9KBU2_9ANNE</name>
<keyword evidence="12" id="KW-1185">Reference proteome</keyword>
<protein>
    <recommendedName>
        <fullName evidence="13">Ring finger protein 213</fullName>
    </recommendedName>
</protein>
<evidence type="ECO:0000313" key="11">
    <source>
        <dbReference type="EMBL" id="KAK2167790.1"/>
    </source>
</evidence>
<dbReference type="PROSITE" id="PS50089">
    <property type="entry name" value="ZF_RING_2"/>
    <property type="match status" value="1"/>
</dbReference>
<dbReference type="InterPro" id="IPR046439">
    <property type="entry name" value="ZF_RZ_dom"/>
</dbReference>
<comment type="caution">
    <text evidence="11">The sequence shown here is derived from an EMBL/GenBank/DDBJ whole genome shotgun (WGS) entry which is preliminary data.</text>
</comment>
<dbReference type="InterPro" id="IPR027417">
    <property type="entry name" value="P-loop_NTPase"/>
</dbReference>
<dbReference type="Gene3D" id="3.30.40.10">
    <property type="entry name" value="Zinc/RING finger domain, C3HC4 (zinc finger)"/>
    <property type="match status" value="1"/>
</dbReference>